<evidence type="ECO:0000313" key="3">
    <source>
        <dbReference type="Proteomes" id="UP000245252"/>
    </source>
</evidence>
<dbReference type="RefSeq" id="WP_109456172.1">
    <property type="nucleotide sequence ID" value="NZ_QFBC01000001.1"/>
</dbReference>
<comment type="caution">
    <text evidence="2">The sequence shown here is derived from an EMBL/GenBank/DDBJ whole genome shotgun (WGS) entry which is preliminary data.</text>
</comment>
<dbReference type="Proteomes" id="UP000245252">
    <property type="component" value="Unassembled WGS sequence"/>
</dbReference>
<gene>
    <name evidence="2" type="ORF">DEM27_00125</name>
</gene>
<feature type="compositionally biased region" description="Low complexity" evidence="1">
    <location>
        <begin position="421"/>
        <end position="442"/>
    </location>
</feature>
<dbReference type="AlphaFoldDB" id="A0A2U2DWH3"/>
<dbReference type="InterPro" id="IPR006427">
    <property type="entry name" value="Portal_HK97"/>
</dbReference>
<dbReference type="OrthoDB" id="7592047at2"/>
<protein>
    <submittedName>
        <fullName evidence="2">Phage portal protein</fullName>
    </submittedName>
</protein>
<feature type="region of interest" description="Disordered" evidence="1">
    <location>
        <begin position="421"/>
        <end position="445"/>
    </location>
</feature>
<keyword evidence="3" id="KW-1185">Reference proteome</keyword>
<dbReference type="Pfam" id="PF04860">
    <property type="entry name" value="Phage_portal"/>
    <property type="match status" value="1"/>
</dbReference>
<dbReference type="InterPro" id="IPR006944">
    <property type="entry name" value="Phage/GTA_portal"/>
</dbReference>
<accession>A0A2U2DWH3</accession>
<organism evidence="2 3">
    <name type="scientific">Metarhizobium album</name>
    <dbReference type="NCBI Taxonomy" id="2182425"/>
    <lineage>
        <taxon>Bacteria</taxon>
        <taxon>Pseudomonadati</taxon>
        <taxon>Pseudomonadota</taxon>
        <taxon>Alphaproteobacteria</taxon>
        <taxon>Hyphomicrobiales</taxon>
        <taxon>Rhizobiaceae</taxon>
        <taxon>Metarhizobium</taxon>
    </lineage>
</organism>
<dbReference type="EMBL" id="QFBC01000001">
    <property type="protein sequence ID" value="PWE57656.1"/>
    <property type="molecule type" value="Genomic_DNA"/>
</dbReference>
<proteinExistence type="predicted"/>
<name>A0A2U2DWH3_9HYPH</name>
<reference evidence="2 3" key="1">
    <citation type="submission" date="2018-05" db="EMBL/GenBank/DDBJ databases">
        <title>The draft genome of strain NS-104.</title>
        <authorList>
            <person name="Hang P."/>
            <person name="Jiang J."/>
        </authorList>
    </citation>
    <scope>NUCLEOTIDE SEQUENCE [LARGE SCALE GENOMIC DNA]</scope>
    <source>
        <strain evidence="2 3">NS-104</strain>
    </source>
</reference>
<evidence type="ECO:0000256" key="1">
    <source>
        <dbReference type="SAM" id="MobiDB-lite"/>
    </source>
</evidence>
<dbReference type="NCBIfam" id="TIGR01537">
    <property type="entry name" value="portal_HK97"/>
    <property type="match status" value="1"/>
</dbReference>
<sequence>MKSSVPLVPREKSARTLSAVDNRGGWWGMIKESFTGAWQKNVEVKVDTVLTYSAVFRCISLISSDVAKMRIRLVEMDANGIWTEADSPAFSPVLRKPNRWQNRIQFYANWVESKLIHGNAYILKERDNRGVVAAIYVLDPNRVKPLVAEDGSVYYEMGRDPLGGVVQASVTVPASEIIHDRWNTIYHPLIGTSPIHACGLAAVQGLKIQTNSVRFFGNGSNPGGVLTAPGAISKENAERLKAHWEANYSGENVGRTAVLGDGLKYETMAVKATDAQLIEQLKWSAETVCSTFGVPAYMAGVGAAPLNNNVEALGQQYYSQCLQILIESIELCLDEGLGLTAAKDGRKYGTEFDLDDLLRMDTATLIVAEAAAVGGGIKAPDESRKRLGLKPVAGGDTPYMQQQNYSLAALARRDAQADPFASAATAAPAVEDTPPEAPANDNAEAEARAALVEIYKGLR</sequence>
<evidence type="ECO:0000313" key="2">
    <source>
        <dbReference type="EMBL" id="PWE57656.1"/>
    </source>
</evidence>